<dbReference type="OrthoDB" id="1649965at2"/>
<protein>
    <submittedName>
        <fullName evidence="1">Uncharacterized protein</fullName>
    </submittedName>
</protein>
<evidence type="ECO:0000313" key="1">
    <source>
        <dbReference type="EMBL" id="OUQ33944.1"/>
    </source>
</evidence>
<accession>A0A1Y4SVL6</accession>
<name>A0A1Y4SVL6_9FIRM</name>
<evidence type="ECO:0000313" key="2">
    <source>
        <dbReference type="Proteomes" id="UP000195305"/>
    </source>
</evidence>
<dbReference type="AlphaFoldDB" id="A0A1Y4SVL6"/>
<organism evidence="1 2">
    <name type="scientific">Massilimicrobiota timonensis</name>
    <dbReference type="NCBI Taxonomy" id="1776392"/>
    <lineage>
        <taxon>Bacteria</taxon>
        <taxon>Bacillati</taxon>
        <taxon>Bacillota</taxon>
        <taxon>Erysipelotrichia</taxon>
        <taxon>Erysipelotrichales</taxon>
        <taxon>Erysipelotrichaceae</taxon>
        <taxon>Massilimicrobiota</taxon>
    </lineage>
</organism>
<keyword evidence="2" id="KW-1185">Reference proteome</keyword>
<reference evidence="1 2" key="1">
    <citation type="journal article" date="2018" name="BMC Genomics">
        <title>Whole genome sequencing and function prediction of 133 gut anaerobes isolated from chicken caecum in pure cultures.</title>
        <authorList>
            <person name="Medvecky M."/>
            <person name="Cejkova D."/>
            <person name="Polansky O."/>
            <person name="Karasova D."/>
            <person name="Kubasova T."/>
            <person name="Cizek A."/>
            <person name="Rychlik I."/>
        </authorList>
    </citation>
    <scope>NUCLEOTIDE SEQUENCE [LARGE SCALE GENOMIC DNA]</scope>
    <source>
        <strain evidence="1 2">An13</strain>
    </source>
</reference>
<dbReference type="Proteomes" id="UP000195305">
    <property type="component" value="Unassembled WGS sequence"/>
</dbReference>
<comment type="caution">
    <text evidence="1">The sequence shown here is derived from an EMBL/GenBank/DDBJ whole genome shotgun (WGS) entry which is preliminary data.</text>
</comment>
<dbReference type="RefSeq" id="WP_087358322.1">
    <property type="nucleotide sequence ID" value="NZ_AP031415.1"/>
</dbReference>
<sequence length="166" mass="19924">MTLYDLYLDNQVEGYLVFKTLAKQKVIEMTDYQYHKKLKISKEDLQPKGSCLSFPLQNNFEDVIHILESHTGDSKIMNPTFHTSVRRPVEMFHLYTRIPMILFGTTQTNQSFIMRDNIRNSQTVLDIYFQNGESYYYMDNQVYELKEKNLFSKYYKDFDLNKQDMM</sequence>
<proteinExistence type="predicted"/>
<dbReference type="EMBL" id="NFLJ01000022">
    <property type="protein sequence ID" value="OUQ33944.1"/>
    <property type="molecule type" value="Genomic_DNA"/>
</dbReference>
<gene>
    <name evidence="1" type="ORF">B5E75_08380</name>
</gene>